<comment type="caution">
    <text evidence="2">The sequence shown here is derived from an EMBL/GenBank/DDBJ whole genome shotgun (WGS) entry which is preliminary data.</text>
</comment>
<gene>
    <name evidence="2" type="ORF">DO021_20605</name>
</gene>
<dbReference type="Proteomes" id="UP000248798">
    <property type="component" value="Unassembled WGS sequence"/>
</dbReference>
<proteinExistence type="predicted"/>
<feature type="chain" id="PRO_5016301784" evidence="1">
    <location>
        <begin position="34"/>
        <end position="114"/>
    </location>
</feature>
<dbReference type="AlphaFoldDB" id="A0A328F6J2"/>
<reference evidence="2 3" key="1">
    <citation type="submission" date="2018-06" db="EMBL/GenBank/DDBJ databases">
        <title>Complete Genome Sequence of Desulfobacter hydrogenophilus (DSM3380).</title>
        <authorList>
            <person name="Marietou A."/>
            <person name="Schreiber L."/>
            <person name="Marshall I."/>
            <person name="Jorgensen B."/>
        </authorList>
    </citation>
    <scope>NUCLEOTIDE SEQUENCE [LARGE SCALE GENOMIC DNA]</scope>
    <source>
        <strain evidence="2 3">DSM 3380</strain>
    </source>
</reference>
<dbReference type="EMBL" id="QLNI01000061">
    <property type="protein sequence ID" value="RAM00164.1"/>
    <property type="molecule type" value="Genomic_DNA"/>
</dbReference>
<organism evidence="2 3">
    <name type="scientific">Desulfobacter hydrogenophilus</name>
    <dbReference type="NCBI Taxonomy" id="2291"/>
    <lineage>
        <taxon>Bacteria</taxon>
        <taxon>Pseudomonadati</taxon>
        <taxon>Thermodesulfobacteriota</taxon>
        <taxon>Desulfobacteria</taxon>
        <taxon>Desulfobacterales</taxon>
        <taxon>Desulfobacteraceae</taxon>
        <taxon>Desulfobacter</taxon>
    </lineage>
</organism>
<evidence type="ECO:0000256" key="1">
    <source>
        <dbReference type="SAM" id="SignalP"/>
    </source>
</evidence>
<name>A0A328F6J2_9BACT</name>
<accession>A0A328F6J2</accession>
<evidence type="ECO:0000313" key="3">
    <source>
        <dbReference type="Proteomes" id="UP000248798"/>
    </source>
</evidence>
<evidence type="ECO:0000313" key="2">
    <source>
        <dbReference type="EMBL" id="RAM00164.1"/>
    </source>
</evidence>
<keyword evidence="1" id="KW-0732">Signal</keyword>
<feature type="non-terminal residue" evidence="2">
    <location>
        <position position="114"/>
    </location>
</feature>
<feature type="signal peptide" evidence="1">
    <location>
        <begin position="1"/>
        <end position="33"/>
    </location>
</feature>
<protein>
    <submittedName>
        <fullName evidence="2">Uncharacterized protein</fullName>
    </submittedName>
</protein>
<sequence>MWINSVFMNFLLKKLAISLFLMSLSLTTLSAYASEIFAVGPDKLYRTIASALINMKDGDVCIISSGIYREQIVEQNRSAERNANLASYPLMGQSAATIQYPFIFTLSYSIILLS</sequence>